<feature type="transmembrane region" description="Helical" evidence="7">
    <location>
        <begin position="172"/>
        <end position="194"/>
    </location>
</feature>
<dbReference type="GeneTree" id="ENSGT00390000013823"/>
<proteinExistence type="inferred from homology"/>
<keyword evidence="10" id="KW-1185">Reference proteome</keyword>
<reference evidence="9" key="1">
    <citation type="submission" date="2025-08" db="UniProtKB">
        <authorList>
            <consortium name="Ensembl"/>
        </authorList>
    </citation>
    <scope>IDENTIFICATION</scope>
</reference>
<keyword evidence="7" id="KW-0472">Membrane</keyword>
<dbReference type="PANTHER" id="PTHR10609">
    <property type="entry name" value="BIOTINIDASE-RELATED"/>
    <property type="match status" value="1"/>
</dbReference>
<comment type="function">
    <text evidence="2">Catalytic release of biotin from biocytin, the product of biotin-dependent carboxylases degradation.</text>
</comment>
<dbReference type="InterPro" id="IPR040154">
    <property type="entry name" value="Biotinidase/VNN"/>
</dbReference>
<dbReference type="Proteomes" id="UP000694417">
    <property type="component" value="Unplaced"/>
</dbReference>
<dbReference type="GO" id="GO:0047708">
    <property type="term" value="F:biotinidase activity"/>
    <property type="evidence" value="ECO:0007669"/>
    <property type="project" value="UniProtKB-EC"/>
</dbReference>
<accession>A0A8D2HS46</accession>
<evidence type="ECO:0000313" key="9">
    <source>
        <dbReference type="Ensembl" id="ENSUPAP00010018496.1"/>
    </source>
</evidence>
<dbReference type="AlphaFoldDB" id="A0A8D2HS46"/>
<evidence type="ECO:0000256" key="4">
    <source>
        <dbReference type="ARBA" id="ARBA00039680"/>
    </source>
</evidence>
<dbReference type="PROSITE" id="PS50263">
    <property type="entry name" value="CN_HYDROLASE"/>
    <property type="match status" value="1"/>
</dbReference>
<keyword evidence="7" id="KW-1133">Transmembrane helix</keyword>
<protein>
    <recommendedName>
        <fullName evidence="4">Biotinidase</fullName>
        <ecNumber evidence="3">3.5.1.12</ecNumber>
    </recommendedName>
</protein>
<evidence type="ECO:0000256" key="5">
    <source>
        <dbReference type="ARBA" id="ARBA00043697"/>
    </source>
</evidence>
<sequence>MKIISHLRRGIFKLLFQDPLIVYLHYSFLSPNLLALTTHQQALELMNQNLDIYEKQVMTAAQKIIVFPDDDIHCFNFTRTSIYPFLDFIVPNWARAVDQWQSTCLVLQCLSCMAIRGEMFLVANLGTKQPCHSNDPGCPNDGRYQFNTNVIFSNNGTLVDCYGKHNLYFRQLLISLLKWITSLLIPPLLAGLHLHLL</sequence>
<dbReference type="InterPro" id="IPR003010">
    <property type="entry name" value="C-N_Hydrolase"/>
</dbReference>
<organism evidence="9 10">
    <name type="scientific">Urocitellus parryii</name>
    <name type="common">Arctic ground squirrel</name>
    <name type="synonym">Spermophilus parryii</name>
    <dbReference type="NCBI Taxonomy" id="9999"/>
    <lineage>
        <taxon>Eukaryota</taxon>
        <taxon>Metazoa</taxon>
        <taxon>Chordata</taxon>
        <taxon>Craniata</taxon>
        <taxon>Vertebrata</taxon>
        <taxon>Euteleostomi</taxon>
        <taxon>Mammalia</taxon>
        <taxon>Eutheria</taxon>
        <taxon>Euarchontoglires</taxon>
        <taxon>Glires</taxon>
        <taxon>Rodentia</taxon>
        <taxon>Sciuromorpha</taxon>
        <taxon>Sciuridae</taxon>
        <taxon>Xerinae</taxon>
        <taxon>Marmotini</taxon>
        <taxon>Urocitellus</taxon>
    </lineage>
</organism>
<reference evidence="9" key="2">
    <citation type="submission" date="2025-09" db="UniProtKB">
        <authorList>
            <consortium name="Ensembl"/>
        </authorList>
    </citation>
    <scope>IDENTIFICATION</scope>
</reference>
<dbReference type="PANTHER" id="PTHR10609:SF14">
    <property type="entry name" value="BIOTINIDASE"/>
    <property type="match status" value="1"/>
</dbReference>
<evidence type="ECO:0000259" key="8">
    <source>
        <dbReference type="PROSITE" id="PS50263"/>
    </source>
</evidence>
<evidence type="ECO:0000256" key="2">
    <source>
        <dbReference type="ARBA" id="ARBA00037073"/>
    </source>
</evidence>
<dbReference type="Gene3D" id="3.60.110.10">
    <property type="entry name" value="Carbon-nitrogen hydrolase"/>
    <property type="match status" value="1"/>
</dbReference>
<feature type="coiled-coil region" evidence="6">
    <location>
        <begin position="36"/>
        <end position="63"/>
    </location>
</feature>
<evidence type="ECO:0000256" key="6">
    <source>
        <dbReference type="SAM" id="Coils"/>
    </source>
</evidence>
<keyword evidence="6" id="KW-0175">Coiled coil</keyword>
<dbReference type="GO" id="GO:0006768">
    <property type="term" value="P:biotin metabolic process"/>
    <property type="evidence" value="ECO:0007669"/>
    <property type="project" value="TreeGrafter"/>
</dbReference>
<comment type="catalytic activity">
    <reaction evidence="5">
        <text>biocytin + H2O = biotin + L-lysine</text>
        <dbReference type="Rhea" id="RHEA:77171"/>
        <dbReference type="ChEBI" id="CHEBI:15377"/>
        <dbReference type="ChEBI" id="CHEBI:32551"/>
        <dbReference type="ChEBI" id="CHEBI:57586"/>
        <dbReference type="ChEBI" id="CHEBI:195545"/>
        <dbReference type="EC" id="3.5.1.12"/>
    </reaction>
</comment>
<evidence type="ECO:0000256" key="7">
    <source>
        <dbReference type="SAM" id="Phobius"/>
    </source>
</evidence>
<evidence type="ECO:0000313" key="10">
    <source>
        <dbReference type="Proteomes" id="UP000694417"/>
    </source>
</evidence>
<keyword evidence="7" id="KW-0812">Transmembrane</keyword>
<dbReference type="SUPFAM" id="SSF56317">
    <property type="entry name" value="Carbon-nitrogen hydrolase"/>
    <property type="match status" value="1"/>
</dbReference>
<name>A0A8D2HS46_UROPR</name>
<evidence type="ECO:0000256" key="1">
    <source>
        <dbReference type="ARBA" id="ARBA00008225"/>
    </source>
</evidence>
<dbReference type="InterPro" id="IPR036526">
    <property type="entry name" value="C-N_Hydrolase_sf"/>
</dbReference>
<dbReference type="EC" id="3.5.1.12" evidence="3"/>
<evidence type="ECO:0000256" key="3">
    <source>
        <dbReference type="ARBA" id="ARBA00039012"/>
    </source>
</evidence>
<comment type="similarity">
    <text evidence="1">Belongs to the carbon-nitrogen hydrolase superfamily. BTD/VNN family.</text>
</comment>
<feature type="domain" description="CN hydrolase" evidence="8">
    <location>
        <begin position="32"/>
        <end position="197"/>
    </location>
</feature>
<dbReference type="Ensembl" id="ENSUPAT00010021063.1">
    <property type="protein sequence ID" value="ENSUPAP00010018496.1"/>
    <property type="gene ID" value="ENSUPAG00010014681.1"/>
</dbReference>